<dbReference type="EMBL" id="SGWV01000007">
    <property type="protein sequence ID" value="RZS57934.1"/>
    <property type="molecule type" value="Genomic_DNA"/>
</dbReference>
<evidence type="ECO:0000256" key="1">
    <source>
        <dbReference type="ARBA" id="ARBA00005291"/>
    </source>
</evidence>
<organism evidence="3 4">
    <name type="scientific">Sphaerotilus mobilis</name>
    <dbReference type="NCBI Taxonomy" id="47994"/>
    <lineage>
        <taxon>Bacteria</taxon>
        <taxon>Pseudomonadati</taxon>
        <taxon>Pseudomonadota</taxon>
        <taxon>Betaproteobacteria</taxon>
        <taxon>Burkholderiales</taxon>
        <taxon>Sphaerotilaceae</taxon>
        <taxon>Sphaerotilus</taxon>
    </lineage>
</organism>
<feature type="domain" description="NIPSNAP" evidence="2">
    <location>
        <begin position="107"/>
        <end position="202"/>
    </location>
</feature>
<dbReference type="OrthoDB" id="6182832at2"/>
<dbReference type="InterPro" id="IPR051557">
    <property type="entry name" value="NipSnap_domain"/>
</dbReference>
<name>A0A4Q7LTC6_9BURK</name>
<evidence type="ECO:0000313" key="4">
    <source>
        <dbReference type="Proteomes" id="UP000293433"/>
    </source>
</evidence>
<keyword evidence="4" id="KW-1185">Reference proteome</keyword>
<dbReference type="SUPFAM" id="SSF54909">
    <property type="entry name" value="Dimeric alpha+beta barrel"/>
    <property type="match status" value="2"/>
</dbReference>
<dbReference type="PANTHER" id="PTHR21017:SF17">
    <property type="entry name" value="PROTEIN NIPSNAP"/>
    <property type="match status" value="1"/>
</dbReference>
<evidence type="ECO:0000259" key="2">
    <source>
        <dbReference type="Pfam" id="PF07978"/>
    </source>
</evidence>
<proteinExistence type="inferred from homology"/>
<evidence type="ECO:0000313" key="3">
    <source>
        <dbReference type="EMBL" id="RZS57934.1"/>
    </source>
</evidence>
<gene>
    <name evidence="3" type="ORF">EV685_0208</name>
</gene>
<sequence>MTTLYDVTTLEIKVFSNASVYAALKKALPDAGGTLVGAFASDIGELSRVLILRAFDDANALVAARQKLLLSADPLGCAEWLVSLRSQSHALFPFLNPPQAGAHGRWYEFRTYGLRQGLLGQTIEAWKEAVPARHAMSPLIGAFTALDGEQPRFLNIWAYDSLEQRSQFRADAVKQGIWPPKGGPASLTTMTSWVCAPLAFSPMR</sequence>
<comment type="caution">
    <text evidence="3">The sequence shown here is derived from an EMBL/GenBank/DDBJ whole genome shotgun (WGS) entry which is preliminary data.</text>
</comment>
<protein>
    <submittedName>
        <fullName evidence="3">NIPSNAP protein</fullName>
    </submittedName>
</protein>
<dbReference type="InterPro" id="IPR012577">
    <property type="entry name" value="NIPSNAP"/>
</dbReference>
<dbReference type="AlphaFoldDB" id="A0A4Q7LTC6"/>
<dbReference type="Proteomes" id="UP000293433">
    <property type="component" value="Unassembled WGS sequence"/>
</dbReference>
<dbReference type="RefSeq" id="WP_130480143.1">
    <property type="nucleotide sequence ID" value="NZ_SGWV01000007.1"/>
</dbReference>
<feature type="domain" description="NIPSNAP" evidence="2">
    <location>
        <begin position="20"/>
        <end position="69"/>
    </location>
</feature>
<dbReference type="InterPro" id="IPR011008">
    <property type="entry name" value="Dimeric_a/b-barrel"/>
</dbReference>
<accession>A0A4Q7LTC6</accession>
<reference evidence="3 4" key="1">
    <citation type="submission" date="2019-02" db="EMBL/GenBank/DDBJ databases">
        <title>Genomic Encyclopedia of Type Strains, Phase IV (KMG-IV): sequencing the most valuable type-strain genomes for metagenomic binning, comparative biology and taxonomic classification.</title>
        <authorList>
            <person name="Goeker M."/>
        </authorList>
    </citation>
    <scope>NUCLEOTIDE SEQUENCE [LARGE SCALE GENOMIC DNA]</scope>
    <source>
        <strain evidence="3 4">DSM 10617</strain>
    </source>
</reference>
<comment type="similarity">
    <text evidence="1">Belongs to the NipSnap family.</text>
</comment>
<dbReference type="Pfam" id="PF07978">
    <property type="entry name" value="NIPSNAP"/>
    <property type="match status" value="2"/>
</dbReference>
<dbReference type="PANTHER" id="PTHR21017">
    <property type="entry name" value="NIPSNAP-RELATED"/>
    <property type="match status" value="1"/>
</dbReference>
<dbReference type="Gene3D" id="3.30.70.100">
    <property type="match status" value="2"/>
</dbReference>